<comment type="similarity">
    <text evidence="10">Belongs to the insect chemoreceptor superfamily. Heteromeric odorant receptor channel (TC 1.A.69) family.</text>
</comment>
<name>A0A8J2ML14_COTCN</name>
<comment type="caution">
    <text evidence="10">Lacks conserved residue(s) required for the propagation of feature annotation.</text>
</comment>
<sequence>MELDRIKLRHLQPYYNIKVSLTLTKYIGTWPPVLEPYRTIYFFYTFLSFIFILGIYLTVQTVNLFVIWGNIELMIATAFLLMTNSIHAYKVFVILKNQKGIQVLLDKLSTVNYYSNEDKYERVFTYYAWQGLLHHAAYQSFGTVAVSCWGATPIADAIAGNTRRPPMEAWYPYDTKKSPAFEITSGHQAIAVIIACFHNIGMDTLITGLINAACCQLEIIKQNLKNIDIEFGDYCVGEKNEKDFLNKQINRIIEHSNEIYNFVKEIENIFGIVILLQLTANCLIICISAFHITQMTVFIPVEFFGMMVYLCCMTYQIFIYCYHGNELELQSASIGTAAFSGHWWKFHKSYNKSLGLLITRFNKSIIFTAGPLMKLSLQLFVSILRMSYSFFTLLKSSTN</sequence>
<dbReference type="GO" id="GO:0007165">
    <property type="term" value="P:signal transduction"/>
    <property type="evidence" value="ECO:0007669"/>
    <property type="project" value="UniProtKB-KW"/>
</dbReference>
<accession>A0A8J2ML14</accession>
<keyword evidence="2" id="KW-1003">Cell membrane</keyword>
<gene>
    <name evidence="11" type="ORF">HICCMSTLAB_LOCUS3778</name>
</gene>
<dbReference type="GO" id="GO:0004984">
    <property type="term" value="F:olfactory receptor activity"/>
    <property type="evidence" value="ECO:0007669"/>
    <property type="project" value="InterPro"/>
</dbReference>
<proteinExistence type="inferred from homology"/>
<evidence type="ECO:0000313" key="11">
    <source>
        <dbReference type="EMBL" id="CAG5083244.1"/>
    </source>
</evidence>
<comment type="caution">
    <text evidence="11">The sequence shown here is derived from an EMBL/GenBank/DDBJ whole genome shotgun (WGS) entry which is preliminary data.</text>
</comment>
<evidence type="ECO:0000256" key="6">
    <source>
        <dbReference type="ARBA" id="ARBA00022989"/>
    </source>
</evidence>
<dbReference type="EMBL" id="CAJNRD030001118">
    <property type="protein sequence ID" value="CAG5083244.1"/>
    <property type="molecule type" value="Genomic_DNA"/>
</dbReference>
<dbReference type="OrthoDB" id="6597368at2759"/>
<evidence type="ECO:0000256" key="7">
    <source>
        <dbReference type="ARBA" id="ARBA00023136"/>
    </source>
</evidence>
<keyword evidence="9 10" id="KW-0807">Transducer</keyword>
<dbReference type="GO" id="GO:0005549">
    <property type="term" value="F:odorant binding"/>
    <property type="evidence" value="ECO:0007669"/>
    <property type="project" value="InterPro"/>
</dbReference>
<evidence type="ECO:0000313" key="12">
    <source>
        <dbReference type="Proteomes" id="UP000786811"/>
    </source>
</evidence>
<keyword evidence="5 10" id="KW-0552">Olfaction</keyword>
<comment type="subcellular location">
    <subcellularLocation>
        <location evidence="1 10">Cell membrane</location>
        <topology evidence="1 10">Multi-pass membrane protein</topology>
    </subcellularLocation>
</comment>
<feature type="transmembrane region" description="Helical" evidence="10">
    <location>
        <begin position="269"/>
        <end position="292"/>
    </location>
</feature>
<dbReference type="GO" id="GO:0005886">
    <property type="term" value="C:plasma membrane"/>
    <property type="evidence" value="ECO:0007669"/>
    <property type="project" value="UniProtKB-SubCell"/>
</dbReference>
<keyword evidence="4 10" id="KW-0812">Transmembrane</keyword>
<keyword evidence="8 10" id="KW-0675">Receptor</keyword>
<keyword evidence="3 10" id="KW-0716">Sensory transduction</keyword>
<feature type="transmembrane region" description="Helical" evidence="10">
    <location>
        <begin position="65"/>
        <end position="89"/>
    </location>
</feature>
<dbReference type="Pfam" id="PF02949">
    <property type="entry name" value="7tm_6"/>
    <property type="match status" value="1"/>
</dbReference>
<organism evidence="11 12">
    <name type="scientific">Cotesia congregata</name>
    <name type="common">Parasitoid wasp</name>
    <name type="synonym">Apanteles congregatus</name>
    <dbReference type="NCBI Taxonomy" id="51543"/>
    <lineage>
        <taxon>Eukaryota</taxon>
        <taxon>Metazoa</taxon>
        <taxon>Ecdysozoa</taxon>
        <taxon>Arthropoda</taxon>
        <taxon>Hexapoda</taxon>
        <taxon>Insecta</taxon>
        <taxon>Pterygota</taxon>
        <taxon>Neoptera</taxon>
        <taxon>Endopterygota</taxon>
        <taxon>Hymenoptera</taxon>
        <taxon>Apocrita</taxon>
        <taxon>Ichneumonoidea</taxon>
        <taxon>Braconidae</taxon>
        <taxon>Microgastrinae</taxon>
        <taxon>Cotesia</taxon>
    </lineage>
</organism>
<keyword evidence="7 10" id="KW-0472">Membrane</keyword>
<feature type="transmembrane region" description="Helical" evidence="10">
    <location>
        <begin position="298"/>
        <end position="320"/>
    </location>
</feature>
<dbReference type="PANTHER" id="PTHR21137">
    <property type="entry name" value="ODORANT RECEPTOR"/>
    <property type="match status" value="1"/>
</dbReference>
<evidence type="ECO:0000256" key="3">
    <source>
        <dbReference type="ARBA" id="ARBA00022606"/>
    </source>
</evidence>
<dbReference type="Proteomes" id="UP000786811">
    <property type="component" value="Unassembled WGS sequence"/>
</dbReference>
<evidence type="ECO:0000256" key="5">
    <source>
        <dbReference type="ARBA" id="ARBA00022725"/>
    </source>
</evidence>
<dbReference type="InterPro" id="IPR004117">
    <property type="entry name" value="7tm6_olfct_rcpt"/>
</dbReference>
<protein>
    <recommendedName>
        <fullName evidence="10">Odorant receptor</fullName>
    </recommendedName>
</protein>
<evidence type="ECO:0000256" key="8">
    <source>
        <dbReference type="ARBA" id="ARBA00023170"/>
    </source>
</evidence>
<evidence type="ECO:0000256" key="4">
    <source>
        <dbReference type="ARBA" id="ARBA00022692"/>
    </source>
</evidence>
<keyword evidence="6 10" id="KW-1133">Transmembrane helix</keyword>
<feature type="transmembrane region" description="Helical" evidence="10">
    <location>
        <begin position="40"/>
        <end position="59"/>
    </location>
</feature>
<dbReference type="AlphaFoldDB" id="A0A8J2ML14"/>
<evidence type="ECO:0000256" key="9">
    <source>
        <dbReference type="ARBA" id="ARBA00023224"/>
    </source>
</evidence>
<evidence type="ECO:0000256" key="10">
    <source>
        <dbReference type="RuleBase" id="RU351113"/>
    </source>
</evidence>
<reference evidence="11" key="1">
    <citation type="submission" date="2021-04" db="EMBL/GenBank/DDBJ databases">
        <authorList>
            <person name="Chebbi M.A.C M."/>
        </authorList>
    </citation>
    <scope>NUCLEOTIDE SEQUENCE</scope>
</reference>
<keyword evidence="12" id="KW-1185">Reference proteome</keyword>
<evidence type="ECO:0000256" key="1">
    <source>
        <dbReference type="ARBA" id="ARBA00004651"/>
    </source>
</evidence>
<dbReference type="PANTHER" id="PTHR21137:SF35">
    <property type="entry name" value="ODORANT RECEPTOR 19A-RELATED"/>
    <property type="match status" value="1"/>
</dbReference>
<evidence type="ECO:0000256" key="2">
    <source>
        <dbReference type="ARBA" id="ARBA00022475"/>
    </source>
</evidence>